<sequence length="367" mass="41334">MPQGPTFITFRGHTFEVDSIIDTDDGHTEGPKRSGAVAASDALLATNGRTYHGYNPGSYYLPNDAVGLETTSLSCAVVLTMRLDEGGTGPPWYSTLILQTSIILDIGPRTRDRAKVCSRCRHWDRYLGDTIWYRTITLTPRYTVLNQALTCTAEKHPESIVIGSDLSCIQPASPPPNCSFVQHDVERDSWASFGRLFDYIHLRFVITCFDDTHGVIRRCFENLRPGGYIELMDVCHDTVDFDGSARGSSFERWHRETQDAWSNRGRDFNRSKQYPGWCRDVGFVDVTEELLPVPFGSWPKDPRFKTIGRQWMLSVTRVLGALGTSFLPEGSVPSEFEKPEEGAMRDCHDPNIHLGFVIRVTYGRKPA</sequence>
<organism evidence="2 3">
    <name type="scientific">Purpureocillium lilacinum</name>
    <name type="common">Paecilomyces lilacinus</name>
    <dbReference type="NCBI Taxonomy" id="33203"/>
    <lineage>
        <taxon>Eukaryota</taxon>
        <taxon>Fungi</taxon>
        <taxon>Dikarya</taxon>
        <taxon>Ascomycota</taxon>
        <taxon>Pezizomycotina</taxon>
        <taxon>Sordariomycetes</taxon>
        <taxon>Hypocreomycetidae</taxon>
        <taxon>Hypocreales</taxon>
        <taxon>Ophiocordycipitaceae</taxon>
        <taxon>Purpureocillium</taxon>
    </lineage>
</organism>
<evidence type="ECO:0000313" key="2">
    <source>
        <dbReference type="EMBL" id="KAK4095193.1"/>
    </source>
</evidence>
<gene>
    <name evidence="2" type="ORF">Purlil1_889</name>
</gene>
<dbReference type="EMBL" id="JAWRVI010000002">
    <property type="protein sequence ID" value="KAK4095193.1"/>
    <property type="molecule type" value="Genomic_DNA"/>
</dbReference>
<proteinExistence type="inferred from homology"/>
<dbReference type="Proteomes" id="UP001287286">
    <property type="component" value="Unassembled WGS sequence"/>
</dbReference>
<reference evidence="2 3" key="1">
    <citation type="journal article" date="2024" name="Microbiol. Resour. Announc.">
        <title>Genome annotations for the ascomycete fungi Trichoderma harzianum, Trichoderma aggressivum, and Purpureocillium lilacinum.</title>
        <authorList>
            <person name="Beijen E.P.W."/>
            <person name="Ohm R.A."/>
        </authorList>
    </citation>
    <scope>NUCLEOTIDE SEQUENCE [LARGE SCALE GENOMIC DNA]</scope>
    <source>
        <strain evidence="2 3">CBS 150709</strain>
    </source>
</reference>
<evidence type="ECO:0008006" key="4">
    <source>
        <dbReference type="Google" id="ProtNLM"/>
    </source>
</evidence>
<dbReference type="PANTHER" id="PTHR43591">
    <property type="entry name" value="METHYLTRANSFERASE"/>
    <property type="match status" value="1"/>
</dbReference>
<keyword evidence="3" id="KW-1185">Reference proteome</keyword>
<dbReference type="Pfam" id="PF13489">
    <property type="entry name" value="Methyltransf_23"/>
    <property type="match status" value="1"/>
</dbReference>
<comment type="similarity">
    <text evidence="1">Belongs to the methyltransferase superfamily. LaeA methyltransferase family.</text>
</comment>
<protein>
    <recommendedName>
        <fullName evidence="4">Methyltransferase domain-containing protein</fullName>
    </recommendedName>
</protein>
<evidence type="ECO:0000313" key="3">
    <source>
        <dbReference type="Proteomes" id="UP001287286"/>
    </source>
</evidence>
<dbReference type="CDD" id="cd02440">
    <property type="entry name" value="AdoMet_MTases"/>
    <property type="match status" value="1"/>
</dbReference>
<dbReference type="Gene3D" id="3.40.50.150">
    <property type="entry name" value="Vaccinia Virus protein VP39"/>
    <property type="match status" value="1"/>
</dbReference>
<dbReference type="PANTHER" id="PTHR43591:SF102">
    <property type="entry name" value="S-ADENOSYL-L-METHIONINE-DEPENDENT METHYLTRANSFERASE"/>
    <property type="match status" value="1"/>
</dbReference>
<dbReference type="SUPFAM" id="SSF53335">
    <property type="entry name" value="S-adenosyl-L-methionine-dependent methyltransferases"/>
    <property type="match status" value="1"/>
</dbReference>
<accession>A0ABR0CHN7</accession>
<comment type="caution">
    <text evidence="2">The sequence shown here is derived from an EMBL/GenBank/DDBJ whole genome shotgun (WGS) entry which is preliminary data.</text>
</comment>
<name>A0ABR0CHN7_PURLI</name>
<dbReference type="InterPro" id="IPR029063">
    <property type="entry name" value="SAM-dependent_MTases_sf"/>
</dbReference>
<evidence type="ECO:0000256" key="1">
    <source>
        <dbReference type="ARBA" id="ARBA00038158"/>
    </source>
</evidence>